<evidence type="ECO:0000256" key="3">
    <source>
        <dbReference type="ARBA" id="ARBA00022771"/>
    </source>
</evidence>
<name>A0A8I6SGC8_CIMLE</name>
<sequence>MVFLIRERAWEKNEIKRDKPHQCDVCAKRYKSKRSLKNHKKYECGVEPQFSCPHCDYKSKQKGTLKTHIACRHMLNSMIWKKYKCSGCYKAYRHVQSLNNHRKFECGKEPQFVCPFCSYKSWQKVNLKRHLFLIHKAHYNSVQDKTSRPKQSPVKTTIAKPQRLYFTGANFVCDVCSKSYKYLRNLRSHKKYECGVEPKFSCPHCDYKAKQRAHLKSHIIMKHPASTSYQKLYLYGKQKREERMFRCIDCGKSYKHNSSLYKHRKDECGKEPQFSCPVCPFKSKQKANLKSHVFKKHYSFGQFFRPEQKQSSEKFE</sequence>
<keyword evidence="2" id="KW-0677">Repeat</keyword>
<feature type="domain" description="C2H2-type" evidence="6">
    <location>
        <begin position="83"/>
        <end position="110"/>
    </location>
</feature>
<evidence type="ECO:0000256" key="4">
    <source>
        <dbReference type="ARBA" id="ARBA00022833"/>
    </source>
</evidence>
<dbReference type="GeneID" id="106667270"/>
<organism evidence="7 8">
    <name type="scientific">Cimex lectularius</name>
    <name type="common">Bed bug</name>
    <name type="synonym">Acanthia lectularia</name>
    <dbReference type="NCBI Taxonomy" id="79782"/>
    <lineage>
        <taxon>Eukaryota</taxon>
        <taxon>Metazoa</taxon>
        <taxon>Ecdysozoa</taxon>
        <taxon>Arthropoda</taxon>
        <taxon>Hexapoda</taxon>
        <taxon>Insecta</taxon>
        <taxon>Pterygota</taxon>
        <taxon>Neoptera</taxon>
        <taxon>Paraneoptera</taxon>
        <taxon>Hemiptera</taxon>
        <taxon>Heteroptera</taxon>
        <taxon>Panheteroptera</taxon>
        <taxon>Cimicomorpha</taxon>
        <taxon>Cimicidae</taxon>
        <taxon>Cimex</taxon>
    </lineage>
</organism>
<dbReference type="Pfam" id="PF13912">
    <property type="entry name" value="zf-C2H2_6"/>
    <property type="match status" value="1"/>
</dbReference>
<dbReference type="AlphaFoldDB" id="A0A8I6SGC8"/>
<dbReference type="GO" id="GO:0000981">
    <property type="term" value="F:DNA-binding transcription factor activity, RNA polymerase II-specific"/>
    <property type="evidence" value="ECO:0007669"/>
    <property type="project" value="TreeGrafter"/>
</dbReference>
<evidence type="ECO:0000313" key="8">
    <source>
        <dbReference type="Proteomes" id="UP000494040"/>
    </source>
</evidence>
<feature type="domain" description="C2H2-type" evidence="6">
    <location>
        <begin position="171"/>
        <end position="198"/>
    </location>
</feature>
<keyword evidence="4" id="KW-0862">Zinc</keyword>
<feature type="domain" description="C2H2-type" evidence="6">
    <location>
        <begin position="21"/>
        <end position="48"/>
    </location>
</feature>
<dbReference type="Pfam" id="PF00096">
    <property type="entry name" value="zf-C2H2"/>
    <property type="match status" value="2"/>
</dbReference>
<dbReference type="EnsemblMetazoa" id="XM_024225047.1">
    <property type="protein sequence ID" value="XP_024080815.1"/>
    <property type="gene ID" value="LOC106667270"/>
</dbReference>
<evidence type="ECO:0000256" key="2">
    <source>
        <dbReference type="ARBA" id="ARBA00022737"/>
    </source>
</evidence>
<protein>
    <recommendedName>
        <fullName evidence="6">C2H2-type domain-containing protein</fullName>
    </recommendedName>
</protein>
<dbReference type="GO" id="GO:0043565">
    <property type="term" value="F:sequence-specific DNA binding"/>
    <property type="evidence" value="ECO:0007669"/>
    <property type="project" value="TreeGrafter"/>
</dbReference>
<dbReference type="GO" id="GO:0005634">
    <property type="term" value="C:nucleus"/>
    <property type="evidence" value="ECO:0007669"/>
    <property type="project" value="TreeGrafter"/>
</dbReference>
<dbReference type="SUPFAM" id="SSF57667">
    <property type="entry name" value="beta-beta-alpha zinc fingers"/>
    <property type="match status" value="4"/>
</dbReference>
<dbReference type="PROSITE" id="PS50157">
    <property type="entry name" value="ZINC_FINGER_C2H2_2"/>
    <property type="match status" value="4"/>
</dbReference>
<keyword evidence="1" id="KW-0479">Metal-binding</keyword>
<evidence type="ECO:0000259" key="6">
    <source>
        <dbReference type="PROSITE" id="PS50157"/>
    </source>
</evidence>
<evidence type="ECO:0000256" key="5">
    <source>
        <dbReference type="PROSITE-ProRule" id="PRU00042"/>
    </source>
</evidence>
<dbReference type="Proteomes" id="UP000494040">
    <property type="component" value="Unassembled WGS sequence"/>
</dbReference>
<dbReference type="RefSeq" id="XP_024080815.1">
    <property type="nucleotide sequence ID" value="XM_024225047.1"/>
</dbReference>
<accession>A0A8I6SGC8</accession>
<dbReference type="OMA" id="WEDYQVL"/>
<dbReference type="Gene3D" id="3.30.160.60">
    <property type="entry name" value="Classic Zinc Finger"/>
    <property type="match status" value="4"/>
</dbReference>
<evidence type="ECO:0000313" key="7">
    <source>
        <dbReference type="EnsemblMetazoa" id="XP_024080815.1"/>
    </source>
</evidence>
<dbReference type="KEGG" id="clec:106667270"/>
<keyword evidence="3 5" id="KW-0863">Zinc-finger</keyword>
<dbReference type="InterPro" id="IPR036236">
    <property type="entry name" value="Znf_C2H2_sf"/>
</dbReference>
<dbReference type="OrthoDB" id="6628579at2759"/>
<reference evidence="7" key="1">
    <citation type="submission" date="2022-01" db="UniProtKB">
        <authorList>
            <consortium name="EnsemblMetazoa"/>
        </authorList>
    </citation>
    <scope>IDENTIFICATION</scope>
</reference>
<evidence type="ECO:0000256" key="1">
    <source>
        <dbReference type="ARBA" id="ARBA00022723"/>
    </source>
</evidence>
<dbReference type="PANTHER" id="PTHR24408:SF58">
    <property type="entry name" value="TRANSCRIPTION FACTOR (TFIIIA), PUTATIVE (AFU_ORTHOLOGUE AFUA_1G05150)-RELATED"/>
    <property type="match status" value="1"/>
</dbReference>
<keyword evidence="8" id="KW-1185">Reference proteome</keyword>
<dbReference type="PANTHER" id="PTHR24408">
    <property type="entry name" value="ZINC FINGER PROTEIN"/>
    <property type="match status" value="1"/>
</dbReference>
<proteinExistence type="predicted"/>
<dbReference type="SMART" id="SM00355">
    <property type="entry name" value="ZnF_C2H2"/>
    <property type="match status" value="8"/>
</dbReference>
<feature type="domain" description="C2H2-type" evidence="6">
    <location>
        <begin position="245"/>
        <end position="272"/>
    </location>
</feature>
<dbReference type="GO" id="GO:0008270">
    <property type="term" value="F:zinc ion binding"/>
    <property type="evidence" value="ECO:0007669"/>
    <property type="project" value="UniProtKB-KW"/>
</dbReference>
<dbReference type="InterPro" id="IPR013087">
    <property type="entry name" value="Znf_C2H2_type"/>
</dbReference>